<evidence type="ECO:0000313" key="4">
    <source>
        <dbReference type="Proteomes" id="UP001626550"/>
    </source>
</evidence>
<feature type="compositionally biased region" description="Basic and acidic residues" evidence="1">
    <location>
        <begin position="43"/>
        <end position="59"/>
    </location>
</feature>
<feature type="region of interest" description="Disordered" evidence="1">
    <location>
        <begin position="155"/>
        <end position="185"/>
    </location>
</feature>
<dbReference type="InterPro" id="IPR001245">
    <property type="entry name" value="Ser-Thr/Tyr_kinase_cat_dom"/>
</dbReference>
<dbReference type="PANTHER" id="PTHR44329:SF253">
    <property type="entry name" value="KINASE SUPPRESSOR OF RAS 2"/>
    <property type="match status" value="1"/>
</dbReference>
<dbReference type="Gene3D" id="3.30.200.20">
    <property type="entry name" value="Phosphorylase Kinase, domain 1"/>
    <property type="match status" value="1"/>
</dbReference>
<dbReference type="Proteomes" id="UP001626550">
    <property type="component" value="Unassembled WGS sequence"/>
</dbReference>
<feature type="region of interest" description="Disordered" evidence="1">
    <location>
        <begin position="26"/>
        <end position="82"/>
    </location>
</feature>
<organism evidence="3 4">
    <name type="scientific">Cichlidogyrus casuarinus</name>
    <dbReference type="NCBI Taxonomy" id="1844966"/>
    <lineage>
        <taxon>Eukaryota</taxon>
        <taxon>Metazoa</taxon>
        <taxon>Spiralia</taxon>
        <taxon>Lophotrochozoa</taxon>
        <taxon>Platyhelminthes</taxon>
        <taxon>Monogenea</taxon>
        <taxon>Monopisthocotylea</taxon>
        <taxon>Dactylogyridea</taxon>
        <taxon>Ancyrocephalidae</taxon>
        <taxon>Cichlidogyrus</taxon>
    </lineage>
</organism>
<dbReference type="SMART" id="SM00220">
    <property type="entry name" value="S_TKc"/>
    <property type="match status" value="1"/>
</dbReference>
<dbReference type="SUPFAM" id="SSF56112">
    <property type="entry name" value="Protein kinase-like (PK-like)"/>
    <property type="match status" value="2"/>
</dbReference>
<feature type="compositionally biased region" description="Polar residues" evidence="1">
    <location>
        <begin position="170"/>
        <end position="182"/>
    </location>
</feature>
<dbReference type="PANTHER" id="PTHR44329">
    <property type="entry name" value="SERINE/THREONINE-PROTEIN KINASE TNNI3K-RELATED"/>
    <property type="match status" value="1"/>
</dbReference>
<protein>
    <recommendedName>
        <fullName evidence="2">Protein kinase domain-containing protein</fullName>
    </recommendedName>
</protein>
<dbReference type="PROSITE" id="PS50011">
    <property type="entry name" value="PROTEIN_KINASE_DOM"/>
    <property type="match status" value="1"/>
</dbReference>
<dbReference type="InterPro" id="IPR011009">
    <property type="entry name" value="Kinase-like_dom_sf"/>
</dbReference>
<feature type="compositionally biased region" description="Polar residues" evidence="1">
    <location>
        <begin position="469"/>
        <end position="489"/>
    </location>
</feature>
<keyword evidence="4" id="KW-1185">Reference proteome</keyword>
<evidence type="ECO:0000259" key="2">
    <source>
        <dbReference type="PROSITE" id="PS50011"/>
    </source>
</evidence>
<feature type="region of interest" description="Disordered" evidence="1">
    <location>
        <begin position="1"/>
        <end position="20"/>
    </location>
</feature>
<dbReference type="EMBL" id="JBJKFK010000482">
    <property type="protein sequence ID" value="KAL3316786.1"/>
    <property type="molecule type" value="Genomic_DNA"/>
</dbReference>
<sequence length="750" mass="86680">MSRIAKTRSPDTLVDGDRQFNQNLNFYRKHNSRNSRPSSEFSSPERSREHKFQFGEKKSRGTCFPETRDQRTPEPPPVRKKRVSGNLANTLLDKRTREILNAYVKRRNHRYAFARLNDSESTSPIDEDDEREFLKTAKLYRKSFQVTKLETKRRLHANPRRKRLEKGMPFSQSFDTNSTQSGPRRIPDHVHQLTACKEEFKKGPRLLHTVSFPEGINFVLDFPPHENSFNNVPTSKANKCKTLTPQGSTDDENKGQSMIHDTECDFNIPFVDIRLQECVLTGKYKQIHRGLWHGEITVHSFYNLTHSGVNNFWCEVKKMSSVRHENIALFMGASMEPPNFAIVTSATKGPSLYEKIHKTCDEMYSDDRLNILRQLAEALSYLHSKSNPIIVKKLNSKNIFLGPKVTLCLMDYSDLDCIYETADFVNIANSTLYYVAPELFIVSAKVYKNGESPYQDKFRQPEEEEHELLQQTPKTSRDSLANENKQKCSQTDSGVTQVYLPITSSYESWKFLIQRGRTLSDSYPDMTRVQRVKSSHLGCKSYQALSWKDEPASSKLLDRDSWRRVMVNMRCNSMEEVECYHHKLGEDLLDGLPKKRSTKYTPSTSTAICSWFSTDDETETQPERNYPSSQLPPDVPRLAPKISFTEATDMYAFGTIVYELFAGRYPMNTLDPRTLIEEVTLGHRESVCDLKASNYIKMMVTKCWSERANGRPSIKEISRQLMQRELVHKHKTNSVPDNLHRMNECYPGFC</sequence>
<proteinExistence type="predicted"/>
<feature type="compositionally biased region" description="Basic residues" evidence="1">
    <location>
        <begin position="155"/>
        <end position="164"/>
    </location>
</feature>
<feature type="region of interest" description="Disordered" evidence="1">
    <location>
        <begin position="455"/>
        <end position="489"/>
    </location>
</feature>
<dbReference type="InterPro" id="IPR051681">
    <property type="entry name" value="Ser/Thr_Kinases-Pseudokinases"/>
</dbReference>
<dbReference type="AlphaFoldDB" id="A0ABD2QB53"/>
<dbReference type="Gene3D" id="1.10.510.10">
    <property type="entry name" value="Transferase(Phosphotransferase) domain 1"/>
    <property type="match status" value="2"/>
</dbReference>
<gene>
    <name evidence="3" type="ORF">Ciccas_004565</name>
</gene>
<evidence type="ECO:0000256" key="1">
    <source>
        <dbReference type="SAM" id="MobiDB-lite"/>
    </source>
</evidence>
<dbReference type="InterPro" id="IPR000719">
    <property type="entry name" value="Prot_kinase_dom"/>
</dbReference>
<accession>A0ABD2QB53</accession>
<comment type="caution">
    <text evidence="3">The sequence shown here is derived from an EMBL/GenBank/DDBJ whole genome shotgun (WGS) entry which is preliminary data.</text>
</comment>
<reference evidence="3 4" key="1">
    <citation type="submission" date="2024-11" db="EMBL/GenBank/DDBJ databases">
        <title>Adaptive evolution of stress response genes in parasites aligns with host niche diversity.</title>
        <authorList>
            <person name="Hahn C."/>
            <person name="Resl P."/>
        </authorList>
    </citation>
    <scope>NUCLEOTIDE SEQUENCE [LARGE SCALE GENOMIC DNA]</scope>
    <source>
        <strain evidence="3">EGGRZ-B1_66</strain>
        <tissue evidence="3">Body</tissue>
    </source>
</reference>
<name>A0ABD2QB53_9PLAT</name>
<feature type="domain" description="Protein kinase" evidence="2">
    <location>
        <begin position="273"/>
        <end position="727"/>
    </location>
</feature>
<dbReference type="Pfam" id="PF07714">
    <property type="entry name" value="PK_Tyr_Ser-Thr"/>
    <property type="match status" value="2"/>
</dbReference>
<evidence type="ECO:0000313" key="3">
    <source>
        <dbReference type="EMBL" id="KAL3316786.1"/>
    </source>
</evidence>